<dbReference type="SUPFAM" id="SSF48726">
    <property type="entry name" value="Immunoglobulin"/>
    <property type="match status" value="5"/>
</dbReference>
<feature type="domain" description="Ig-like" evidence="8">
    <location>
        <begin position="265"/>
        <end position="359"/>
    </location>
</feature>
<keyword evidence="3 6" id="KW-1133">Transmembrane helix</keyword>
<gene>
    <name evidence="10" type="ORF">CEUTPL_LOCUS6495</name>
</gene>
<feature type="signal peptide" evidence="7">
    <location>
        <begin position="1"/>
        <end position="23"/>
    </location>
</feature>
<evidence type="ECO:0000256" key="6">
    <source>
        <dbReference type="SAM" id="Phobius"/>
    </source>
</evidence>
<feature type="domain" description="Ig-like" evidence="8">
    <location>
        <begin position="461"/>
        <end position="536"/>
    </location>
</feature>
<organism evidence="10 11">
    <name type="scientific">Ceutorhynchus assimilis</name>
    <name type="common">cabbage seed weevil</name>
    <dbReference type="NCBI Taxonomy" id="467358"/>
    <lineage>
        <taxon>Eukaryota</taxon>
        <taxon>Metazoa</taxon>
        <taxon>Ecdysozoa</taxon>
        <taxon>Arthropoda</taxon>
        <taxon>Hexapoda</taxon>
        <taxon>Insecta</taxon>
        <taxon>Pterygota</taxon>
        <taxon>Neoptera</taxon>
        <taxon>Endopterygota</taxon>
        <taxon>Coleoptera</taxon>
        <taxon>Polyphaga</taxon>
        <taxon>Cucujiformia</taxon>
        <taxon>Curculionidae</taxon>
        <taxon>Ceutorhynchinae</taxon>
        <taxon>Ceutorhynchus</taxon>
    </lineage>
</organism>
<dbReference type="AlphaFoldDB" id="A0A9P0DE01"/>
<evidence type="ECO:0000256" key="3">
    <source>
        <dbReference type="ARBA" id="ARBA00022989"/>
    </source>
</evidence>
<evidence type="ECO:0000259" key="8">
    <source>
        <dbReference type="PROSITE" id="PS50835"/>
    </source>
</evidence>
<comment type="subcellular location">
    <subcellularLocation>
        <location evidence="1">Membrane</location>
        <topology evidence="1">Single-pass membrane protein</topology>
    </subcellularLocation>
</comment>
<dbReference type="PROSITE" id="PS50835">
    <property type="entry name" value="IG_LIKE"/>
    <property type="match status" value="5"/>
</dbReference>
<evidence type="ECO:0000313" key="11">
    <source>
        <dbReference type="Proteomes" id="UP001152799"/>
    </source>
</evidence>
<dbReference type="Gene3D" id="2.60.40.10">
    <property type="entry name" value="Immunoglobulins"/>
    <property type="match status" value="6"/>
</dbReference>
<keyword evidence="5" id="KW-1015">Disulfide bond</keyword>
<protein>
    <submittedName>
        <fullName evidence="10">Uncharacterized protein</fullName>
    </submittedName>
</protein>
<dbReference type="EMBL" id="OU892279">
    <property type="protein sequence ID" value="CAH1127713.1"/>
    <property type="molecule type" value="Genomic_DNA"/>
</dbReference>
<feature type="domain" description="Fibronectin type-III" evidence="9">
    <location>
        <begin position="558"/>
        <end position="652"/>
    </location>
</feature>
<evidence type="ECO:0000313" key="10">
    <source>
        <dbReference type="EMBL" id="CAH1127713.1"/>
    </source>
</evidence>
<name>A0A9P0DE01_9CUCU</name>
<feature type="chain" id="PRO_5040397498" evidence="7">
    <location>
        <begin position="24"/>
        <end position="856"/>
    </location>
</feature>
<dbReference type="InterPro" id="IPR013162">
    <property type="entry name" value="CD80_C2-set"/>
</dbReference>
<dbReference type="SMART" id="SM00060">
    <property type="entry name" value="FN3"/>
    <property type="match status" value="1"/>
</dbReference>
<keyword evidence="11" id="KW-1185">Reference proteome</keyword>
<evidence type="ECO:0000256" key="4">
    <source>
        <dbReference type="ARBA" id="ARBA00023136"/>
    </source>
</evidence>
<reference evidence="10" key="1">
    <citation type="submission" date="2022-01" db="EMBL/GenBank/DDBJ databases">
        <authorList>
            <person name="King R."/>
        </authorList>
    </citation>
    <scope>NUCLEOTIDE SEQUENCE</scope>
</reference>
<proteinExistence type="predicted"/>
<dbReference type="Pfam" id="PF00047">
    <property type="entry name" value="ig"/>
    <property type="match status" value="1"/>
</dbReference>
<feature type="domain" description="Ig-like" evidence="8">
    <location>
        <begin position="54"/>
        <end position="155"/>
    </location>
</feature>
<keyword evidence="4 6" id="KW-0472">Membrane</keyword>
<dbReference type="Proteomes" id="UP001152799">
    <property type="component" value="Chromosome 3"/>
</dbReference>
<dbReference type="InterPro" id="IPR007110">
    <property type="entry name" value="Ig-like_dom"/>
</dbReference>
<dbReference type="SMART" id="SM00409">
    <property type="entry name" value="IG"/>
    <property type="match status" value="4"/>
</dbReference>
<dbReference type="PROSITE" id="PS50853">
    <property type="entry name" value="FN3"/>
    <property type="match status" value="1"/>
</dbReference>
<dbReference type="SMART" id="SM00408">
    <property type="entry name" value="IGc2"/>
    <property type="match status" value="4"/>
</dbReference>
<sequence length="856" mass="95664">MKMLLIMWLLNAVLIFFTTSVYGYNGIHGIEEGGIQSNELDKPIPMEEAHGVLGKKKGLPCNIIPRDRQDAVAMVLWFKESIGEPLYSFDVRGRTFKDAKLWSSPTVFGNRAFFRASTNPATLVIDNIQQADEGVYRCRVDFKNSPTRNSKVNFTVIVPPEKIHIYDDKRIDKSVLLGPYNEGSDVSLLCEVRGGRPRPRVIWFLENTVIDDSFENRSDGVVVNHLTFPNVGRQHLHARLICQATNNNIVPPETKAVVLDINLKPQSVSILTKEKHVSADKRYEVECRTSGSRPDAVITWWKGSRPVKRLAKNFSEQNNQSLSILNFVPVIDDDGKYLTCRAENPTIPDSALEDKWRLNVHYVPVVTLKMGSTLNPEDIKEGDDVYFECNIRANPKAYKLSWFHNNAEIFQNVTGGIILSDQSLVLQNVIRSTAGEYTCIAANSEGRGSSNPVKLIVKYAPVCIQEREEVYGALKQETVTLRCRVDANPPVAAFHWTFNNSGDQTDVSSEKYTNEVTSSRLNYTPNTDLEYGTLLCYGENEIGKQKEPCVFQVVIAGRPSQLQNCSILNQTTNSLQVECVEGYDGGLTQSFEMEVFELPSLKSRFNLTTYKAPIFVADGLDPGTSYRIMLYAVNKKGRSDATLIDPVTFKGVAKLQGSTASMSISPLIMGLLGTAGILAMIVCLVLVALCRKHYARPCHRPDANSTKHVPMEAVINADDLIVDGSITGVRTPNSSIEHTITAEAIRNGNTIEATDPDIIRNQYERRPLHGFMKVYEYEPPGCREDDDQEDEGEGYAFKHVAKEIHAPNQTIYRSLQRPNRMSPNNPVLITGSQTLTHKYRGPEVVTTSNRIQESCI</sequence>
<dbReference type="PANTHER" id="PTHR23278:SF28">
    <property type="entry name" value="SIDESTEP IV, ISOFORM C"/>
    <property type="match status" value="1"/>
</dbReference>
<accession>A0A9P0DE01</accession>
<dbReference type="PANTHER" id="PTHR23278">
    <property type="entry name" value="SIDESTEP PROTEIN"/>
    <property type="match status" value="1"/>
</dbReference>
<dbReference type="InterPro" id="IPR013106">
    <property type="entry name" value="Ig_V-set"/>
</dbReference>
<dbReference type="Pfam" id="PF13927">
    <property type="entry name" value="Ig_3"/>
    <property type="match status" value="1"/>
</dbReference>
<dbReference type="InterPro" id="IPR013151">
    <property type="entry name" value="Immunoglobulin_dom"/>
</dbReference>
<feature type="domain" description="Ig-like" evidence="8">
    <location>
        <begin position="160"/>
        <end position="258"/>
    </location>
</feature>
<dbReference type="InterPro" id="IPR003599">
    <property type="entry name" value="Ig_sub"/>
</dbReference>
<keyword evidence="2 6" id="KW-0812">Transmembrane</keyword>
<dbReference type="Pfam" id="PF08205">
    <property type="entry name" value="C2-set_2"/>
    <property type="match status" value="1"/>
</dbReference>
<dbReference type="Pfam" id="PF07686">
    <property type="entry name" value="V-set"/>
    <property type="match status" value="1"/>
</dbReference>
<feature type="transmembrane region" description="Helical" evidence="6">
    <location>
        <begin position="667"/>
        <end position="690"/>
    </location>
</feature>
<dbReference type="GO" id="GO:0016020">
    <property type="term" value="C:membrane"/>
    <property type="evidence" value="ECO:0007669"/>
    <property type="project" value="UniProtKB-SubCell"/>
</dbReference>
<evidence type="ECO:0000256" key="7">
    <source>
        <dbReference type="SAM" id="SignalP"/>
    </source>
</evidence>
<dbReference type="InterPro" id="IPR036179">
    <property type="entry name" value="Ig-like_dom_sf"/>
</dbReference>
<evidence type="ECO:0000256" key="5">
    <source>
        <dbReference type="ARBA" id="ARBA00023157"/>
    </source>
</evidence>
<dbReference type="InterPro" id="IPR003961">
    <property type="entry name" value="FN3_dom"/>
</dbReference>
<dbReference type="InterPro" id="IPR036116">
    <property type="entry name" value="FN3_sf"/>
</dbReference>
<evidence type="ECO:0000256" key="2">
    <source>
        <dbReference type="ARBA" id="ARBA00022692"/>
    </source>
</evidence>
<dbReference type="CDD" id="cd00063">
    <property type="entry name" value="FN3"/>
    <property type="match status" value="1"/>
</dbReference>
<dbReference type="InterPro" id="IPR013783">
    <property type="entry name" value="Ig-like_fold"/>
</dbReference>
<dbReference type="OrthoDB" id="6431884at2759"/>
<feature type="domain" description="Ig-like" evidence="8">
    <location>
        <begin position="364"/>
        <end position="456"/>
    </location>
</feature>
<evidence type="ECO:0000256" key="1">
    <source>
        <dbReference type="ARBA" id="ARBA00004167"/>
    </source>
</evidence>
<dbReference type="InterPro" id="IPR003598">
    <property type="entry name" value="Ig_sub2"/>
</dbReference>
<dbReference type="SUPFAM" id="SSF49265">
    <property type="entry name" value="Fibronectin type III"/>
    <property type="match status" value="1"/>
</dbReference>
<evidence type="ECO:0000259" key="9">
    <source>
        <dbReference type="PROSITE" id="PS50853"/>
    </source>
</evidence>
<keyword evidence="7" id="KW-0732">Signal</keyword>